<keyword evidence="3" id="KW-1185">Reference proteome</keyword>
<evidence type="ECO:0000313" key="2">
    <source>
        <dbReference type="EnsemblMetazoa" id="PPA31318.1"/>
    </source>
</evidence>
<dbReference type="OrthoDB" id="6329076at2759"/>
<reference evidence="2" key="2">
    <citation type="submission" date="2022-06" db="UniProtKB">
        <authorList>
            <consortium name="EnsemblMetazoa"/>
        </authorList>
    </citation>
    <scope>IDENTIFICATION</scope>
    <source>
        <strain evidence="2">PS312</strain>
    </source>
</reference>
<organism evidence="2 3">
    <name type="scientific">Pristionchus pacificus</name>
    <name type="common">Parasitic nematode worm</name>
    <dbReference type="NCBI Taxonomy" id="54126"/>
    <lineage>
        <taxon>Eukaryota</taxon>
        <taxon>Metazoa</taxon>
        <taxon>Ecdysozoa</taxon>
        <taxon>Nematoda</taxon>
        <taxon>Chromadorea</taxon>
        <taxon>Rhabditida</taxon>
        <taxon>Rhabditina</taxon>
        <taxon>Diplogasteromorpha</taxon>
        <taxon>Diplogasteroidea</taxon>
        <taxon>Neodiplogasteridae</taxon>
        <taxon>Pristionchus</taxon>
    </lineage>
</organism>
<name>A0A2A6C8E9_PRIPA</name>
<feature type="region of interest" description="Disordered" evidence="1">
    <location>
        <begin position="271"/>
        <end position="296"/>
    </location>
</feature>
<dbReference type="Gene3D" id="3.30.40.10">
    <property type="entry name" value="Zinc/RING finger domain, C3HC4 (zinc finger)"/>
    <property type="match status" value="1"/>
</dbReference>
<feature type="region of interest" description="Disordered" evidence="1">
    <location>
        <begin position="205"/>
        <end position="228"/>
    </location>
</feature>
<evidence type="ECO:0000313" key="3">
    <source>
        <dbReference type="Proteomes" id="UP000005239"/>
    </source>
</evidence>
<accession>A0A8R1UI84</accession>
<dbReference type="InterPro" id="IPR001841">
    <property type="entry name" value="Znf_RING"/>
</dbReference>
<proteinExistence type="predicted"/>
<accession>A0A2A6C8E9</accession>
<dbReference type="SUPFAM" id="SSF57850">
    <property type="entry name" value="RING/U-box"/>
    <property type="match status" value="1"/>
</dbReference>
<dbReference type="PROSITE" id="PS50089">
    <property type="entry name" value="ZF_RING_2"/>
    <property type="match status" value="1"/>
</dbReference>
<dbReference type="AlphaFoldDB" id="A0A2A6C8E9"/>
<protein>
    <submittedName>
        <fullName evidence="2">RING-type domain-containing protein</fullName>
    </submittedName>
</protein>
<feature type="compositionally biased region" description="Basic and acidic residues" evidence="1">
    <location>
        <begin position="214"/>
        <end position="223"/>
    </location>
</feature>
<evidence type="ECO:0000256" key="1">
    <source>
        <dbReference type="SAM" id="MobiDB-lite"/>
    </source>
</evidence>
<dbReference type="Proteomes" id="UP000005239">
    <property type="component" value="Unassembled WGS sequence"/>
</dbReference>
<gene>
    <name evidence="2" type="primary">WBGene00204183</name>
</gene>
<dbReference type="InterPro" id="IPR013083">
    <property type="entry name" value="Znf_RING/FYVE/PHD"/>
</dbReference>
<dbReference type="EnsemblMetazoa" id="PPA31318.1">
    <property type="protein sequence ID" value="PPA31318.1"/>
    <property type="gene ID" value="WBGene00204183"/>
</dbReference>
<reference evidence="3" key="1">
    <citation type="journal article" date="2008" name="Nat. Genet.">
        <title>The Pristionchus pacificus genome provides a unique perspective on nematode lifestyle and parasitism.</title>
        <authorList>
            <person name="Dieterich C."/>
            <person name="Clifton S.W."/>
            <person name="Schuster L.N."/>
            <person name="Chinwalla A."/>
            <person name="Delehaunty K."/>
            <person name="Dinkelacker I."/>
            <person name="Fulton L."/>
            <person name="Fulton R."/>
            <person name="Godfrey J."/>
            <person name="Minx P."/>
            <person name="Mitreva M."/>
            <person name="Roeseler W."/>
            <person name="Tian H."/>
            <person name="Witte H."/>
            <person name="Yang S.P."/>
            <person name="Wilson R.K."/>
            <person name="Sommer R.J."/>
        </authorList>
    </citation>
    <scope>NUCLEOTIDE SEQUENCE [LARGE SCALE GENOMIC DNA]</scope>
    <source>
        <strain evidence="3">PS312</strain>
    </source>
</reference>
<sequence length="296" mass="32314">MTNRSGALECDICAVAYDTHDHKPICLTCGHSFGLSCLDQLIRVLLPEIELSVQVVNQQLDLCEIRKWKCPTCRLPFVAASVNYALLQIVEEKEREAAARPIQQTVATQTVPGAVVLEEFAPNDTPLDVATAMALYGNCNELNAPNADYRCRRMLHQEAAFDCPPVARYYRCSRQVQQGGGPDCVRTASVDPCITCRLVLGSKRSPKGQAGGRGEVKAEEPPERNSSQVDAAVAHSAPCGWTAGAMDIEQERHKMMMALGLGERTSERCNGALDAQKNDNNRSFPTELQHRSAAAS</sequence>